<reference evidence="2 3" key="1">
    <citation type="journal article" date="2019" name="ACS Chem. Biol.">
        <title>Identification and Mobilization of a Cryptic Antibiotic Biosynthesis Gene Locus from a Human-Pathogenic Nocardia Isolate.</title>
        <authorList>
            <person name="Herisse M."/>
            <person name="Ishida K."/>
            <person name="Porter J.L."/>
            <person name="Howden B."/>
            <person name="Hertweck C."/>
            <person name="Stinear T.P."/>
            <person name="Pidot S.J."/>
        </authorList>
    </citation>
    <scope>NUCLEOTIDE SEQUENCE [LARGE SCALE GENOMIC DNA]</scope>
    <source>
        <strain evidence="2 3">AUSMDU00024985</strain>
    </source>
</reference>
<evidence type="ECO:0000313" key="2">
    <source>
        <dbReference type="EMBL" id="QIS00934.1"/>
    </source>
</evidence>
<accession>A0A6G9XJ55</accession>
<organism evidence="2 3">
    <name type="scientific">Nocardia brasiliensis</name>
    <dbReference type="NCBI Taxonomy" id="37326"/>
    <lineage>
        <taxon>Bacteria</taxon>
        <taxon>Bacillati</taxon>
        <taxon>Actinomycetota</taxon>
        <taxon>Actinomycetes</taxon>
        <taxon>Mycobacteriales</taxon>
        <taxon>Nocardiaceae</taxon>
        <taxon>Nocardia</taxon>
    </lineage>
</organism>
<dbReference type="RefSeq" id="WP_167460091.1">
    <property type="nucleotide sequence ID" value="NZ_CP046171.1"/>
</dbReference>
<feature type="region of interest" description="Disordered" evidence="1">
    <location>
        <begin position="131"/>
        <end position="157"/>
    </location>
</feature>
<evidence type="ECO:0000256" key="1">
    <source>
        <dbReference type="SAM" id="MobiDB-lite"/>
    </source>
</evidence>
<dbReference type="AlphaFoldDB" id="A0A6G9XJ55"/>
<proteinExistence type="predicted"/>
<gene>
    <name evidence="2" type="ORF">F5X71_00060</name>
</gene>
<evidence type="ECO:0008006" key="4">
    <source>
        <dbReference type="Google" id="ProtNLM"/>
    </source>
</evidence>
<sequence length="157" mass="16878">MAIKRGHKFEIPFRTAFPQGLVLLGEVSQVTKYNPNPNATPEPMFDYDPKTGEGSGLPLWKATVTDPHEDKAKRASFEVIFVAQVQPVPATEEIVPGTGMRMIELEGVTAEPKVMGQGEFKYQGYTFRATGIKGDTSGAKQAPNDPGASRPSGAKAA</sequence>
<evidence type="ECO:0000313" key="3">
    <source>
        <dbReference type="Proteomes" id="UP000501705"/>
    </source>
</evidence>
<name>A0A6G9XJ55_NOCBR</name>
<dbReference type="Proteomes" id="UP000501705">
    <property type="component" value="Chromosome"/>
</dbReference>
<dbReference type="EMBL" id="CP046171">
    <property type="protein sequence ID" value="QIS00934.1"/>
    <property type="molecule type" value="Genomic_DNA"/>
</dbReference>
<protein>
    <recommendedName>
        <fullName evidence="4">Plasmid replication, integration and excision activator</fullName>
    </recommendedName>
</protein>